<keyword evidence="1" id="KW-0175">Coiled coil</keyword>
<reference evidence="2" key="1">
    <citation type="journal article" date="2022" name="Int. J. Mol. Sci.">
        <title>Draft Genome of Tanacetum Coccineum: Genomic Comparison of Closely Related Tanacetum-Family Plants.</title>
        <authorList>
            <person name="Yamashiro T."/>
            <person name="Shiraishi A."/>
            <person name="Nakayama K."/>
            <person name="Satake H."/>
        </authorList>
    </citation>
    <scope>NUCLEOTIDE SEQUENCE</scope>
</reference>
<name>A0ABQ5CD16_9ASTR</name>
<organism evidence="2 3">
    <name type="scientific">Tanacetum coccineum</name>
    <dbReference type="NCBI Taxonomy" id="301880"/>
    <lineage>
        <taxon>Eukaryota</taxon>
        <taxon>Viridiplantae</taxon>
        <taxon>Streptophyta</taxon>
        <taxon>Embryophyta</taxon>
        <taxon>Tracheophyta</taxon>
        <taxon>Spermatophyta</taxon>
        <taxon>Magnoliopsida</taxon>
        <taxon>eudicotyledons</taxon>
        <taxon>Gunneridae</taxon>
        <taxon>Pentapetalae</taxon>
        <taxon>asterids</taxon>
        <taxon>campanulids</taxon>
        <taxon>Asterales</taxon>
        <taxon>Asteraceae</taxon>
        <taxon>Asteroideae</taxon>
        <taxon>Anthemideae</taxon>
        <taxon>Anthemidinae</taxon>
        <taxon>Tanacetum</taxon>
    </lineage>
</organism>
<proteinExistence type="predicted"/>
<sequence length="470" mass="53587">MGRDRKRKGKANRKQKVTCIKEVDDLEERINNLEEFFSNLRNMKLKQKEMRVGTDDDTSSSEALINFLSARDLKWQFPMHTQEEQPKPLYVPVKTEKEKPLLLDIGYPHLDVGSRTRVTNTRGKAHYGLRSLGPLQEEIVHVKKPYNMVKVTKAVLGLTAQKTGFNSDTFPDGMNMSKEEKEEMVFKIHTKGYFEYDPLKYINRPVKCVCAFTHDKDVFPRCLDHIMSEIDEHKWALFYCIPKKSLEKGLKLLPTDNDVHSIFDAAVKNGSIHLYVAYKKQNLGKYYYKNMEWEEEDAGLRCSSSSPFTTRYKIKIIKCNKIGLRKKVKSCVIHDDSADRKRKKTLVNGGNKGKENLFKDEDADRKTKKTFVNGSMVNGKAKMVEDVGAVKTRRDRGVVIRDGGFNNVGGKEEVVSKRGVQSRKMQGTSVKVCRLTWWSLNDGVVCLSTGILCSSTKAFGSGYHSSPLSL</sequence>
<feature type="coiled-coil region" evidence="1">
    <location>
        <begin position="16"/>
        <end position="43"/>
    </location>
</feature>
<comment type="caution">
    <text evidence="2">The sequence shown here is derived from an EMBL/GenBank/DDBJ whole genome shotgun (WGS) entry which is preliminary data.</text>
</comment>
<accession>A0ABQ5CD16</accession>
<reference evidence="2" key="2">
    <citation type="submission" date="2022-01" db="EMBL/GenBank/DDBJ databases">
        <authorList>
            <person name="Yamashiro T."/>
            <person name="Shiraishi A."/>
            <person name="Satake H."/>
            <person name="Nakayama K."/>
        </authorList>
    </citation>
    <scope>NUCLEOTIDE SEQUENCE</scope>
</reference>
<dbReference type="Proteomes" id="UP001151760">
    <property type="component" value="Unassembled WGS sequence"/>
</dbReference>
<protein>
    <submittedName>
        <fullName evidence="2">Uncharacterized protein</fullName>
    </submittedName>
</protein>
<evidence type="ECO:0000313" key="2">
    <source>
        <dbReference type="EMBL" id="GJT23099.1"/>
    </source>
</evidence>
<keyword evidence="3" id="KW-1185">Reference proteome</keyword>
<dbReference type="EMBL" id="BQNB010014026">
    <property type="protein sequence ID" value="GJT23099.1"/>
    <property type="molecule type" value="Genomic_DNA"/>
</dbReference>
<gene>
    <name evidence="2" type="ORF">Tco_0893036</name>
</gene>
<evidence type="ECO:0000313" key="3">
    <source>
        <dbReference type="Proteomes" id="UP001151760"/>
    </source>
</evidence>
<evidence type="ECO:0000256" key="1">
    <source>
        <dbReference type="SAM" id="Coils"/>
    </source>
</evidence>